<gene>
    <name evidence="1" type="ORF">ACK4CP_12270</name>
</gene>
<evidence type="ECO:0000313" key="1">
    <source>
        <dbReference type="EMBL" id="MFN6551173.1"/>
    </source>
</evidence>
<dbReference type="InterPro" id="IPR036170">
    <property type="entry name" value="YezG-like_sf"/>
</dbReference>
<protein>
    <recommendedName>
        <fullName evidence="3">DUF600 family protein</fullName>
    </recommendedName>
</protein>
<sequence length="130" mass="14132">MSAEEDAFVQAVRDANPGDDWTVIKLDICGNIGTLGITPSWDGSAPGPKSSARASMAMFAVREATADPQRGAWLTAQVTIPRTGAATFTYDWMTQPTWEAIGGLDNALYLDDLKAFPRTPDNIPDWYPRP</sequence>
<accession>A0ABW9LW43</accession>
<organism evidence="1 2">
    <name type="scientific">Mycolicibacterium septicum</name>
    <dbReference type="NCBI Taxonomy" id="98668"/>
    <lineage>
        <taxon>Bacteria</taxon>
        <taxon>Bacillati</taxon>
        <taxon>Actinomycetota</taxon>
        <taxon>Actinomycetes</taxon>
        <taxon>Mycobacteriales</taxon>
        <taxon>Mycobacteriaceae</taxon>
        <taxon>Mycolicibacterium</taxon>
    </lineage>
</organism>
<keyword evidence="2" id="KW-1185">Reference proteome</keyword>
<dbReference type="Proteomes" id="UP001635817">
    <property type="component" value="Unassembled WGS sequence"/>
</dbReference>
<comment type="caution">
    <text evidence="1">The sequence shown here is derived from an EMBL/GenBank/DDBJ whole genome shotgun (WGS) entry which is preliminary data.</text>
</comment>
<dbReference type="SUPFAM" id="SSF160424">
    <property type="entry name" value="BH3703-like"/>
    <property type="match status" value="1"/>
</dbReference>
<dbReference type="EMBL" id="JBKBDE010000003">
    <property type="protein sequence ID" value="MFN6551173.1"/>
    <property type="molecule type" value="Genomic_DNA"/>
</dbReference>
<reference evidence="1 2" key="1">
    <citation type="submission" date="2024-12" db="EMBL/GenBank/DDBJ databases">
        <title>The coexistence of Mycolicibacterium septicum and Mycolicibacterium nivoides in clinical samples.</title>
        <authorList>
            <person name="Wang C."/>
            <person name="Feng Y."/>
            <person name="Zong Z."/>
        </authorList>
    </citation>
    <scope>NUCLEOTIDE SEQUENCE [LARGE SCALE GENOMIC DNA]</scope>
    <source>
        <strain evidence="1 2">120310</strain>
    </source>
</reference>
<dbReference type="RefSeq" id="WP_409549863.1">
    <property type="nucleotide sequence ID" value="NZ_JBKBDE010000003.1"/>
</dbReference>
<name>A0ABW9LW43_9MYCO</name>
<proteinExistence type="predicted"/>
<evidence type="ECO:0000313" key="2">
    <source>
        <dbReference type="Proteomes" id="UP001635817"/>
    </source>
</evidence>
<evidence type="ECO:0008006" key="3">
    <source>
        <dbReference type="Google" id="ProtNLM"/>
    </source>
</evidence>